<feature type="compositionally biased region" description="Polar residues" evidence="1">
    <location>
        <begin position="23"/>
        <end position="38"/>
    </location>
</feature>
<keyword evidence="3" id="KW-1185">Reference proteome</keyword>
<comment type="caution">
    <text evidence="2">The sequence shown here is derived from an EMBL/GenBank/DDBJ whole genome shotgun (WGS) entry which is preliminary data.</text>
</comment>
<evidence type="ECO:0000313" key="3">
    <source>
        <dbReference type="Proteomes" id="UP000265520"/>
    </source>
</evidence>
<name>A0A392UVY2_9FABA</name>
<accession>A0A392UVY2</accession>
<reference evidence="2 3" key="1">
    <citation type="journal article" date="2018" name="Front. Plant Sci.">
        <title>Red Clover (Trifolium pratense) and Zigzag Clover (T. medium) - A Picture of Genomic Similarities and Differences.</title>
        <authorList>
            <person name="Dluhosova J."/>
            <person name="Istvanek J."/>
            <person name="Nedelnik J."/>
            <person name="Repkova J."/>
        </authorList>
    </citation>
    <scope>NUCLEOTIDE SEQUENCE [LARGE SCALE GENOMIC DNA]</scope>
    <source>
        <strain evidence="3">cv. 10/8</strain>
        <tissue evidence="2">Leaf</tissue>
    </source>
</reference>
<protein>
    <submittedName>
        <fullName evidence="2">Uncharacterized protein</fullName>
    </submittedName>
</protein>
<dbReference type="Proteomes" id="UP000265520">
    <property type="component" value="Unassembled WGS sequence"/>
</dbReference>
<feature type="region of interest" description="Disordered" evidence="1">
    <location>
        <begin position="1"/>
        <end position="38"/>
    </location>
</feature>
<dbReference type="AlphaFoldDB" id="A0A392UVY2"/>
<sequence length="38" mass="3832">VPEDLQSPPPLGGGGGGLVQMWVPTSGSSSHLPLMQMS</sequence>
<proteinExistence type="predicted"/>
<dbReference type="EMBL" id="LXQA010989498">
    <property type="protein sequence ID" value="MCI80176.1"/>
    <property type="molecule type" value="Genomic_DNA"/>
</dbReference>
<feature type="non-terminal residue" evidence="2">
    <location>
        <position position="1"/>
    </location>
</feature>
<evidence type="ECO:0000256" key="1">
    <source>
        <dbReference type="SAM" id="MobiDB-lite"/>
    </source>
</evidence>
<organism evidence="2 3">
    <name type="scientific">Trifolium medium</name>
    <dbReference type="NCBI Taxonomy" id="97028"/>
    <lineage>
        <taxon>Eukaryota</taxon>
        <taxon>Viridiplantae</taxon>
        <taxon>Streptophyta</taxon>
        <taxon>Embryophyta</taxon>
        <taxon>Tracheophyta</taxon>
        <taxon>Spermatophyta</taxon>
        <taxon>Magnoliopsida</taxon>
        <taxon>eudicotyledons</taxon>
        <taxon>Gunneridae</taxon>
        <taxon>Pentapetalae</taxon>
        <taxon>rosids</taxon>
        <taxon>fabids</taxon>
        <taxon>Fabales</taxon>
        <taxon>Fabaceae</taxon>
        <taxon>Papilionoideae</taxon>
        <taxon>50 kb inversion clade</taxon>
        <taxon>NPAAA clade</taxon>
        <taxon>Hologalegina</taxon>
        <taxon>IRL clade</taxon>
        <taxon>Trifolieae</taxon>
        <taxon>Trifolium</taxon>
    </lineage>
</organism>
<evidence type="ECO:0000313" key="2">
    <source>
        <dbReference type="EMBL" id="MCI80176.1"/>
    </source>
</evidence>